<dbReference type="PANTHER" id="PTHR11607">
    <property type="entry name" value="ALPHA-MANNOSIDASE"/>
    <property type="match status" value="1"/>
</dbReference>
<dbReference type="InterPro" id="IPR050843">
    <property type="entry name" value="Glycosyl_Hydrlase_38"/>
</dbReference>
<dbReference type="InterPro" id="IPR011013">
    <property type="entry name" value="Gal_mutarotase_sf_dom"/>
</dbReference>
<name>X0TD89_9ZZZZ</name>
<dbReference type="GO" id="GO:0030246">
    <property type="term" value="F:carbohydrate binding"/>
    <property type="evidence" value="ECO:0007669"/>
    <property type="project" value="InterPro"/>
</dbReference>
<dbReference type="GO" id="GO:0006013">
    <property type="term" value="P:mannose metabolic process"/>
    <property type="evidence" value="ECO:0007669"/>
    <property type="project" value="InterPro"/>
</dbReference>
<evidence type="ECO:0000313" key="2">
    <source>
        <dbReference type="EMBL" id="GAF91184.1"/>
    </source>
</evidence>
<feature type="non-terminal residue" evidence="2">
    <location>
        <position position="279"/>
    </location>
</feature>
<feature type="domain" description="Glycosyl hydrolase family 38 C-terminal" evidence="1">
    <location>
        <begin position="107"/>
        <end position="267"/>
    </location>
</feature>
<dbReference type="InterPro" id="IPR011682">
    <property type="entry name" value="Glyco_hydro_38_C"/>
</dbReference>
<dbReference type="GO" id="GO:0004559">
    <property type="term" value="F:alpha-mannosidase activity"/>
    <property type="evidence" value="ECO:0007669"/>
    <property type="project" value="InterPro"/>
</dbReference>
<evidence type="ECO:0000259" key="1">
    <source>
        <dbReference type="Pfam" id="PF07748"/>
    </source>
</evidence>
<dbReference type="EMBL" id="BARS01016828">
    <property type="protein sequence ID" value="GAF91184.1"/>
    <property type="molecule type" value="Genomic_DNA"/>
</dbReference>
<dbReference type="Gene3D" id="2.60.40.1180">
    <property type="entry name" value="Golgi alpha-mannosidase II"/>
    <property type="match status" value="1"/>
</dbReference>
<feature type="non-terminal residue" evidence="2">
    <location>
        <position position="1"/>
    </location>
</feature>
<protein>
    <recommendedName>
        <fullName evidence="1">Glycosyl hydrolase family 38 C-terminal domain-containing protein</fullName>
    </recommendedName>
</protein>
<sequence length="279" mass="33157">NVLIVYNPLPWKRKDIVRFNNIAQQTSGEKFPFDIKIIDPEGNEIEYQHHYIDEDPRFTRELSISHDFTFLAEVPACGYKTYYIIPIESVSEFTIDKKDFKITRNFLENEFYRITIKPDGFIEVVDKESGITYEKFCEFEDMGDWGDEYDFSGPKENQTDLVFTTEDAAIFERLVFIDGPSQKTFKLRLNLKLPYSFSEDRYNREDWLVDNKITMYISLYKGIKRIDFEIEVENNSRDHRIRVLFPTKIKADKVYADGHFFVIPRNVKLPKADNWVQKP</sequence>
<gene>
    <name evidence="2" type="ORF">S01H1_27608</name>
</gene>
<accession>X0TD89</accession>
<proteinExistence type="predicted"/>
<organism evidence="2">
    <name type="scientific">marine sediment metagenome</name>
    <dbReference type="NCBI Taxonomy" id="412755"/>
    <lineage>
        <taxon>unclassified sequences</taxon>
        <taxon>metagenomes</taxon>
        <taxon>ecological metagenomes</taxon>
    </lineage>
</organism>
<reference evidence="2" key="1">
    <citation type="journal article" date="2014" name="Front. Microbiol.">
        <title>High frequency of phylogenetically diverse reductive dehalogenase-homologous genes in deep subseafloor sedimentary metagenomes.</title>
        <authorList>
            <person name="Kawai M."/>
            <person name="Futagami T."/>
            <person name="Toyoda A."/>
            <person name="Takaki Y."/>
            <person name="Nishi S."/>
            <person name="Hori S."/>
            <person name="Arai W."/>
            <person name="Tsubouchi T."/>
            <person name="Morono Y."/>
            <person name="Uchiyama I."/>
            <person name="Ito T."/>
            <person name="Fujiyama A."/>
            <person name="Inagaki F."/>
            <person name="Takami H."/>
        </authorList>
    </citation>
    <scope>NUCLEOTIDE SEQUENCE</scope>
    <source>
        <strain evidence="2">Expedition CK06-06</strain>
    </source>
</reference>
<dbReference type="AlphaFoldDB" id="X0TD89"/>
<dbReference type="InterPro" id="IPR013780">
    <property type="entry name" value="Glyco_hydro_b"/>
</dbReference>
<dbReference type="SUPFAM" id="SSF74650">
    <property type="entry name" value="Galactose mutarotase-like"/>
    <property type="match status" value="1"/>
</dbReference>
<dbReference type="Pfam" id="PF07748">
    <property type="entry name" value="Glyco_hydro_38C"/>
    <property type="match status" value="1"/>
</dbReference>
<dbReference type="Gene3D" id="2.70.98.30">
    <property type="entry name" value="Golgi alpha-mannosidase II, domain 4"/>
    <property type="match status" value="1"/>
</dbReference>
<dbReference type="PANTHER" id="PTHR11607:SF3">
    <property type="entry name" value="LYSOSOMAL ALPHA-MANNOSIDASE"/>
    <property type="match status" value="1"/>
</dbReference>
<comment type="caution">
    <text evidence="2">The sequence shown here is derived from an EMBL/GenBank/DDBJ whole genome shotgun (WGS) entry which is preliminary data.</text>
</comment>